<dbReference type="RefSeq" id="WP_061520764.1">
    <property type="nucleotide sequence ID" value="NZ_JARLZY010000019.1"/>
</dbReference>
<proteinExistence type="predicted"/>
<name>A0A150FAT4_9BACI</name>
<sequence>MDIREFIAEQRKDEKFLGLRSKLRELIEHRRLGLVEMLGHKIDSLNQEQLMEFKHKFSELTAFKEKVSNDPFSISLDELGELLCFQKNKEGRYKTLEDVLSKTIDPYIDKPKQTTFIY</sequence>
<dbReference type="EMBL" id="LSBA01000005">
    <property type="protein sequence ID" value="KXZ22421.1"/>
    <property type="molecule type" value="Genomic_DNA"/>
</dbReference>
<dbReference type="OrthoDB" id="10013110at2"/>
<gene>
    <name evidence="1" type="ORF">AXI58_10565</name>
</gene>
<evidence type="ECO:0000313" key="2">
    <source>
        <dbReference type="Proteomes" id="UP000075430"/>
    </source>
</evidence>
<reference evidence="2" key="1">
    <citation type="submission" date="2016-02" db="EMBL/GenBank/DDBJ databases">
        <authorList>
            <person name="Dunlap C."/>
        </authorList>
    </citation>
    <scope>NUCLEOTIDE SEQUENCE [LARGE SCALE GENOMIC DNA]</scope>
    <source>
        <strain evidence="2">NRRL B-41092</strain>
    </source>
</reference>
<protein>
    <submittedName>
        <fullName evidence="1">Uncharacterized protein</fullName>
    </submittedName>
</protein>
<accession>A0A150FAT4</accession>
<comment type="caution">
    <text evidence="1">The sequence shown here is derived from an EMBL/GenBank/DDBJ whole genome shotgun (WGS) entry which is preliminary data.</text>
</comment>
<keyword evidence="2" id="KW-1185">Reference proteome</keyword>
<dbReference type="AlphaFoldDB" id="A0A150FAT4"/>
<organism evidence="1 2">
    <name type="scientific">Bacillus nakamurai</name>
    <dbReference type="NCBI Taxonomy" id="1793963"/>
    <lineage>
        <taxon>Bacteria</taxon>
        <taxon>Bacillati</taxon>
        <taxon>Bacillota</taxon>
        <taxon>Bacilli</taxon>
        <taxon>Bacillales</taxon>
        <taxon>Bacillaceae</taxon>
        <taxon>Bacillus</taxon>
    </lineage>
</organism>
<evidence type="ECO:0000313" key="1">
    <source>
        <dbReference type="EMBL" id="KXZ22421.1"/>
    </source>
</evidence>
<dbReference type="Proteomes" id="UP000075430">
    <property type="component" value="Unassembled WGS sequence"/>
</dbReference>
<dbReference type="STRING" id="1793963.AXI58_10565"/>